<gene>
    <name evidence="1" type="ORF">N3K66_004922</name>
</gene>
<dbReference type="Proteomes" id="UP001163324">
    <property type="component" value="Chromosome 4"/>
</dbReference>
<sequence>MKTEYLAVWVSLLTIVQTIPAREGRVPSCSIGDWDQHEANRYLPSTVLNLCPSLNHPEAFTRNDFFLVELQGPEASSFSSVSTIVSPGRATGSLGIGNGQTNTSETSHTAPSEVPLENFENSELECYYSTPSSSTTYPSTSQRESATLTKLSSEPGRTLHCISDSNPTSTMDGFLQKSLDKASEAFDKATGKVHYTSHRPASSGVPLSEDIFASPIGTGPPPAMMKVREDHPAPRTGIATKGPLQTNKFYANLLLGDQRCPIYTFPYSIAWAGGKGPTASWGLTCSHVNASQRVFGQQKASGAVSYFINPVGIQSLVLSARELGNDTTLSVDSMTAFSARAHLSKDANSPPIISFPLVQGMPYITAEYNGSTPLIQTGVFFKTVTRVTRDPKPSVAKFTFTLEDGATWRIYAYRTKGDDLDLKVMNNSSAGSMKPFTGIIQITKDPMTSGSEATLDDGAGIYPLTLDLSGTAKQKEGSYTFRFRRDGHQQGNLYMYALPHHVNSFHGRTRSQVQPVQLQTTTKGSASLVRGNEWTMVEPGLPIEMDFAPWHPEKGPMRNISDRAKDLIRGAAAKEISQNMMAQSNLDSMYFSGKALAKFALILYVINDLLEDKSLFDAGIGQLKAAFGVFAANQQQFPLFYESAWGGVVSSATYATGNEHADFGNTFYNDHHFHYGYHILAGALIGHMDPAWLVENKEFVDILCRDIANPSKEDKYFPLWRNFDWYHGHSWAHGLYPSMDGKNQESSSEDMMHAYALKMWGAVVGNKNLEARGNLQLSILSRAFQHYYLYQEDNVVQPKEFIGNKVAGILFENKIDHTTFFSPDIEAIQGIHMIPILPPTPFVRVSRFVKEEWRTWFSDGRIDNIGNAWKGIVYASYATIEPTTAFEFFAAKDFEPQWIDGGASLTWFLAYSAALGEA</sequence>
<proteinExistence type="predicted"/>
<evidence type="ECO:0000313" key="2">
    <source>
        <dbReference type="Proteomes" id="UP001163324"/>
    </source>
</evidence>
<reference evidence="1" key="1">
    <citation type="submission" date="2022-10" db="EMBL/GenBank/DDBJ databases">
        <title>Complete Genome of Trichothecium roseum strain YXFP-22015, a Plant Pathogen Isolated from Citrus.</title>
        <authorList>
            <person name="Wang Y."/>
            <person name="Zhu L."/>
        </authorList>
    </citation>
    <scope>NUCLEOTIDE SEQUENCE</scope>
    <source>
        <strain evidence="1">YXFP-22015</strain>
    </source>
</reference>
<name>A0ACC0V2N7_9HYPO</name>
<evidence type="ECO:0000313" key="1">
    <source>
        <dbReference type="EMBL" id="KAI9900660.1"/>
    </source>
</evidence>
<comment type="caution">
    <text evidence="1">The sequence shown here is derived from an EMBL/GenBank/DDBJ whole genome shotgun (WGS) entry which is preliminary data.</text>
</comment>
<dbReference type="EMBL" id="CM047943">
    <property type="protein sequence ID" value="KAI9900660.1"/>
    <property type="molecule type" value="Genomic_DNA"/>
</dbReference>
<accession>A0ACC0V2N7</accession>
<keyword evidence="2" id="KW-1185">Reference proteome</keyword>
<organism evidence="1 2">
    <name type="scientific">Trichothecium roseum</name>
    <dbReference type="NCBI Taxonomy" id="47278"/>
    <lineage>
        <taxon>Eukaryota</taxon>
        <taxon>Fungi</taxon>
        <taxon>Dikarya</taxon>
        <taxon>Ascomycota</taxon>
        <taxon>Pezizomycotina</taxon>
        <taxon>Sordariomycetes</taxon>
        <taxon>Hypocreomycetidae</taxon>
        <taxon>Hypocreales</taxon>
        <taxon>Hypocreales incertae sedis</taxon>
        <taxon>Trichothecium</taxon>
    </lineage>
</organism>
<protein>
    <submittedName>
        <fullName evidence="1">Uncharacterized protein</fullName>
    </submittedName>
</protein>